<dbReference type="PIRSF" id="PIRSF017082">
    <property type="entry name" value="YflP"/>
    <property type="match status" value="1"/>
</dbReference>
<dbReference type="AlphaFoldDB" id="A0A1G7B081"/>
<keyword evidence="3" id="KW-1185">Reference proteome</keyword>
<gene>
    <name evidence="2" type="ORF">SAMN04487779_102241</name>
</gene>
<keyword evidence="2" id="KW-0675">Receptor</keyword>
<dbReference type="EMBL" id="FMZX01000022">
    <property type="protein sequence ID" value="SDE20489.1"/>
    <property type="molecule type" value="Genomic_DNA"/>
</dbReference>
<name>A0A1G7B081_9PROT</name>
<evidence type="ECO:0000256" key="1">
    <source>
        <dbReference type="ARBA" id="ARBA00006987"/>
    </source>
</evidence>
<dbReference type="Pfam" id="PF03401">
    <property type="entry name" value="TctC"/>
    <property type="match status" value="1"/>
</dbReference>
<dbReference type="CDD" id="cd13578">
    <property type="entry name" value="PBP2_Bug27"/>
    <property type="match status" value="1"/>
</dbReference>
<comment type="similarity">
    <text evidence="1">Belongs to the UPF0065 (bug) family.</text>
</comment>
<organism evidence="2 3">
    <name type="scientific">Belnapia rosea</name>
    <dbReference type="NCBI Taxonomy" id="938405"/>
    <lineage>
        <taxon>Bacteria</taxon>
        <taxon>Pseudomonadati</taxon>
        <taxon>Pseudomonadota</taxon>
        <taxon>Alphaproteobacteria</taxon>
        <taxon>Acetobacterales</taxon>
        <taxon>Roseomonadaceae</taxon>
        <taxon>Belnapia</taxon>
    </lineage>
</organism>
<dbReference type="RefSeq" id="WP_218128033.1">
    <property type="nucleotide sequence ID" value="NZ_FMZX01000022.1"/>
</dbReference>
<protein>
    <submittedName>
        <fullName evidence="2">Tripartite-type tricarboxylate transporter, receptor component TctC</fullName>
    </submittedName>
</protein>
<dbReference type="Gene3D" id="3.40.190.10">
    <property type="entry name" value="Periplasmic binding protein-like II"/>
    <property type="match status" value="1"/>
</dbReference>
<accession>A0A1G7B081</accession>
<dbReference type="SUPFAM" id="SSF53850">
    <property type="entry name" value="Periplasmic binding protein-like II"/>
    <property type="match status" value="1"/>
</dbReference>
<proteinExistence type="inferred from homology"/>
<sequence length="327" mass="34488">MHPSRRAVLLSMPGLAGGHAGAAQTEAAYPLRVVRVVIPSAPGGLTDGFVRLIGDAMQQAWGQPFVMDHRPGGGGIVGTEHVARAAPDGHTLLMGNIGPLGINPGLYPHLPYDAARDLAPISLVAVYPNVLVVNPVVPARNVAELVALARARPGVLRFASAGIGQSQHLSGEMFNVTAGVQMTHVPYRGTGPALSDVMGGHVEMMFSNLPPAVEAIRAGRLRALGVTGTARSAVLPEVPTIAEAGVPGYEVLSWIALVGPAGLPGEIVARLHAETARVARTEEARRYYLSIGAEPRTDLSPEQAGAYMQRERNRWAELVRRADIRPE</sequence>
<evidence type="ECO:0000313" key="2">
    <source>
        <dbReference type="EMBL" id="SDE20489.1"/>
    </source>
</evidence>
<evidence type="ECO:0000313" key="3">
    <source>
        <dbReference type="Proteomes" id="UP000198925"/>
    </source>
</evidence>
<dbReference type="Proteomes" id="UP000198925">
    <property type="component" value="Unassembled WGS sequence"/>
</dbReference>
<dbReference type="PANTHER" id="PTHR42928:SF5">
    <property type="entry name" value="BLR1237 PROTEIN"/>
    <property type="match status" value="1"/>
</dbReference>
<dbReference type="InterPro" id="IPR042100">
    <property type="entry name" value="Bug_dom1"/>
</dbReference>
<dbReference type="Gene3D" id="3.40.190.150">
    <property type="entry name" value="Bordetella uptake gene, domain 1"/>
    <property type="match status" value="1"/>
</dbReference>
<dbReference type="InterPro" id="IPR005064">
    <property type="entry name" value="BUG"/>
</dbReference>
<reference evidence="2 3" key="1">
    <citation type="submission" date="2016-10" db="EMBL/GenBank/DDBJ databases">
        <authorList>
            <person name="de Groot N.N."/>
        </authorList>
    </citation>
    <scope>NUCLEOTIDE SEQUENCE [LARGE SCALE GENOMIC DNA]</scope>
    <source>
        <strain evidence="2 3">CPCC 100156</strain>
    </source>
</reference>
<dbReference type="PANTHER" id="PTHR42928">
    <property type="entry name" value="TRICARBOXYLATE-BINDING PROTEIN"/>
    <property type="match status" value="1"/>
</dbReference>